<feature type="signal peptide" evidence="1">
    <location>
        <begin position="1"/>
        <end position="31"/>
    </location>
</feature>
<accession>A0ABD0JQN0</accession>
<keyword evidence="1" id="KW-0732">Signal</keyword>
<evidence type="ECO:0000313" key="3">
    <source>
        <dbReference type="Proteomes" id="UP001519460"/>
    </source>
</evidence>
<comment type="caution">
    <text evidence="2">The sequence shown here is derived from an EMBL/GenBank/DDBJ whole genome shotgun (WGS) entry which is preliminary data.</text>
</comment>
<dbReference type="PRINTS" id="PR01217">
    <property type="entry name" value="PRICHEXTENSN"/>
</dbReference>
<evidence type="ECO:0000256" key="1">
    <source>
        <dbReference type="SAM" id="SignalP"/>
    </source>
</evidence>
<protein>
    <submittedName>
        <fullName evidence="2">Uncharacterized protein</fullName>
    </submittedName>
</protein>
<feature type="chain" id="PRO_5044869267" evidence="1">
    <location>
        <begin position="32"/>
        <end position="292"/>
    </location>
</feature>
<proteinExistence type="predicted"/>
<dbReference type="EMBL" id="JACVVK020000361">
    <property type="protein sequence ID" value="KAK7476935.1"/>
    <property type="molecule type" value="Genomic_DNA"/>
</dbReference>
<gene>
    <name evidence="2" type="ORF">BaRGS_00031794</name>
</gene>
<reference evidence="2 3" key="1">
    <citation type="journal article" date="2023" name="Sci. Data">
        <title>Genome assembly of the Korean intertidal mud-creeper Batillaria attramentaria.</title>
        <authorList>
            <person name="Patra A.K."/>
            <person name="Ho P.T."/>
            <person name="Jun S."/>
            <person name="Lee S.J."/>
            <person name="Kim Y."/>
            <person name="Won Y.J."/>
        </authorList>
    </citation>
    <scope>NUCLEOTIDE SEQUENCE [LARGE SCALE GENOMIC DNA]</scope>
    <source>
        <strain evidence="2">Wonlab-2016</strain>
    </source>
</reference>
<evidence type="ECO:0000313" key="2">
    <source>
        <dbReference type="EMBL" id="KAK7476935.1"/>
    </source>
</evidence>
<dbReference type="Proteomes" id="UP001519460">
    <property type="component" value="Unassembled WGS sequence"/>
</dbReference>
<organism evidence="2 3">
    <name type="scientific">Batillaria attramentaria</name>
    <dbReference type="NCBI Taxonomy" id="370345"/>
    <lineage>
        <taxon>Eukaryota</taxon>
        <taxon>Metazoa</taxon>
        <taxon>Spiralia</taxon>
        <taxon>Lophotrochozoa</taxon>
        <taxon>Mollusca</taxon>
        <taxon>Gastropoda</taxon>
        <taxon>Caenogastropoda</taxon>
        <taxon>Sorbeoconcha</taxon>
        <taxon>Cerithioidea</taxon>
        <taxon>Batillariidae</taxon>
        <taxon>Batillaria</taxon>
    </lineage>
</organism>
<sequence length="292" mass="33613">MSALTATDPQNYLRSMIFLWTLLAAVVAVLAVGAKAGDGCYKYYDHASKYNLDYIANSYPWDEVNQAMNKNPQLSQVLATGTRVPTSRPPGSHYYTPVSVVCPANRYMLKAFQVDGKQCYVVKPEVQQVRYAKCSDKYNRDCHYCSYSQGGISKCEEEYEWQQVWAYCKPLIVHPQPKPYVPQPKPYVPRPRPYVPKPYVPQPRPHVPQPKPYHKPNPAPYYPPQKPVVQNPKPVYDTGKIFARKTTQYDPWRPQQTAYSGRYKRGVTYNLGKVEQISLYLPYQCSCKNFKC</sequence>
<keyword evidence="3" id="KW-1185">Reference proteome</keyword>
<name>A0ABD0JQN0_9CAEN</name>
<dbReference type="AlphaFoldDB" id="A0ABD0JQN0"/>